<name>A0A8S5RGK3_9VIRU</name>
<proteinExistence type="predicted"/>
<dbReference type="EMBL" id="BK059104">
    <property type="protein sequence ID" value="DAE30512.1"/>
    <property type="molecule type" value="Genomic_DNA"/>
</dbReference>
<accession>A0A8S5RGK3</accession>
<reference evidence="1" key="1">
    <citation type="journal article" date="2021" name="Proc. Natl. Acad. Sci. U.S.A.">
        <title>A Catalog of Tens of Thousands of Viruses from Human Metagenomes Reveals Hidden Associations with Chronic Diseases.</title>
        <authorList>
            <person name="Tisza M.J."/>
            <person name="Buck C.B."/>
        </authorList>
    </citation>
    <scope>NUCLEOTIDE SEQUENCE</scope>
    <source>
        <strain evidence="1">Ctiha2</strain>
    </source>
</reference>
<sequence length="32" mass="3935">MPSFRINFLERVSMNEREFSLTREGLTAYHFR</sequence>
<protein>
    <submittedName>
        <fullName evidence="1">Uncharacterized protein</fullName>
    </submittedName>
</protein>
<organism evidence="1">
    <name type="scientific">virus sp. ctiha2</name>
    <dbReference type="NCBI Taxonomy" id="2827299"/>
    <lineage>
        <taxon>Viruses</taxon>
    </lineage>
</organism>
<evidence type="ECO:0000313" key="1">
    <source>
        <dbReference type="EMBL" id="DAE30512.1"/>
    </source>
</evidence>